<evidence type="ECO:0000313" key="2">
    <source>
        <dbReference type="EMBL" id="VEN41325.1"/>
    </source>
</evidence>
<sequence length="284" mass="29216">FFLDAESTSCYVIKDARIKAFQKVLRTVSLFKMKSWRSVVVVVLVSTCVGAQQPPEGGQATPSDTQSGEPGRPGGQGQGGFGGFGMDGPSLFGGPNGGPNGTDMMLVFPMFPRMNGENGGGGGNRGTNDGNGVEGGNNQFFRPFMMSFRPPNFEGFRPGSGPQFPGGGGPQGPSQPPAGGAPEGAAGEATTPEASEGGATETEGGKRRRRRRHTMGCAECGVGGTYVYSVVPAIGYGGGYGYGTGSTGGTWTHTSEVHSTSGQTYNGGYDQGVHGIHHGYGRKR</sequence>
<evidence type="ECO:0000313" key="3">
    <source>
        <dbReference type="Proteomes" id="UP000410492"/>
    </source>
</evidence>
<organism evidence="2 3">
    <name type="scientific">Callosobruchus maculatus</name>
    <name type="common">Southern cowpea weevil</name>
    <name type="synonym">Pulse bruchid</name>
    <dbReference type="NCBI Taxonomy" id="64391"/>
    <lineage>
        <taxon>Eukaryota</taxon>
        <taxon>Metazoa</taxon>
        <taxon>Ecdysozoa</taxon>
        <taxon>Arthropoda</taxon>
        <taxon>Hexapoda</taxon>
        <taxon>Insecta</taxon>
        <taxon>Pterygota</taxon>
        <taxon>Neoptera</taxon>
        <taxon>Endopterygota</taxon>
        <taxon>Coleoptera</taxon>
        <taxon>Polyphaga</taxon>
        <taxon>Cucujiformia</taxon>
        <taxon>Chrysomeloidea</taxon>
        <taxon>Chrysomelidae</taxon>
        <taxon>Bruchinae</taxon>
        <taxon>Bruchini</taxon>
        <taxon>Callosobruchus</taxon>
    </lineage>
</organism>
<feature type="compositionally biased region" description="Low complexity" evidence="1">
    <location>
        <begin position="140"/>
        <end position="163"/>
    </location>
</feature>
<name>A0A653C0L0_CALMS</name>
<feature type="compositionally biased region" description="Gly residues" evidence="1">
    <location>
        <begin position="71"/>
        <end position="86"/>
    </location>
</feature>
<accession>A0A653C0L0</accession>
<gene>
    <name evidence="2" type="ORF">CALMAC_LOCUS5189</name>
</gene>
<dbReference type="Proteomes" id="UP000410492">
    <property type="component" value="Unassembled WGS sequence"/>
</dbReference>
<protein>
    <submittedName>
        <fullName evidence="2">Uncharacterized protein</fullName>
    </submittedName>
</protein>
<reference evidence="2 3" key="1">
    <citation type="submission" date="2019-01" db="EMBL/GenBank/DDBJ databases">
        <authorList>
            <person name="Sayadi A."/>
        </authorList>
    </citation>
    <scope>NUCLEOTIDE SEQUENCE [LARGE SCALE GENOMIC DNA]</scope>
</reference>
<dbReference type="OrthoDB" id="6803604at2759"/>
<dbReference type="AlphaFoldDB" id="A0A653C0L0"/>
<proteinExistence type="predicted"/>
<feature type="non-terminal residue" evidence="2">
    <location>
        <position position="1"/>
    </location>
</feature>
<feature type="region of interest" description="Disordered" evidence="1">
    <location>
        <begin position="51"/>
        <end position="212"/>
    </location>
</feature>
<feature type="compositionally biased region" description="Low complexity" evidence="1">
    <location>
        <begin position="177"/>
        <end position="202"/>
    </location>
</feature>
<evidence type="ECO:0000256" key="1">
    <source>
        <dbReference type="SAM" id="MobiDB-lite"/>
    </source>
</evidence>
<dbReference type="EMBL" id="CAACVG010006734">
    <property type="protein sequence ID" value="VEN41325.1"/>
    <property type="molecule type" value="Genomic_DNA"/>
</dbReference>
<keyword evidence="3" id="KW-1185">Reference proteome</keyword>